<dbReference type="PROSITE" id="PS50893">
    <property type="entry name" value="ABC_TRANSPORTER_2"/>
    <property type="match status" value="1"/>
</dbReference>
<name>E1V4V1_HALED</name>
<dbReference type="GO" id="GO:0005886">
    <property type="term" value="C:plasma membrane"/>
    <property type="evidence" value="ECO:0007669"/>
    <property type="project" value="TreeGrafter"/>
</dbReference>
<reference evidence="6" key="1">
    <citation type="journal article" date="2011" name="Environ. Microbiol.">
        <title>A blueprint of ectoine metabolism from the genome of the industrial producer Halomonas elongata DSM 2581(T).</title>
        <authorList>
            <person name="Schwibbert K."/>
            <person name="Marin-Sanguino A."/>
            <person name="Bagyan I."/>
            <person name="Heidrich G."/>
            <person name="Lentzen G."/>
            <person name="Seitz H."/>
            <person name="Rampp M."/>
            <person name="Schuster S.C."/>
            <person name="Klenk H.P."/>
            <person name="Pfeiffer F."/>
            <person name="Oesterhelt D."/>
            <person name="Kunte H.J."/>
        </authorList>
    </citation>
    <scope>NUCLEOTIDE SEQUENCE [LARGE SCALE GENOMIC DNA]</scope>
    <source>
        <strain evidence="6">ATCC 33173 / DSM 2581 / NBRC 15536 / NCIMB 2198 / 1H9</strain>
    </source>
</reference>
<dbReference type="SMART" id="SM00382">
    <property type="entry name" value="AAA"/>
    <property type="match status" value="1"/>
</dbReference>
<protein>
    <submittedName>
        <fullName evidence="5">ABC-type transport system ATP-binding protein</fullName>
    </submittedName>
</protein>
<dbReference type="SUPFAM" id="SSF52540">
    <property type="entry name" value="P-loop containing nucleoside triphosphate hydrolases"/>
    <property type="match status" value="1"/>
</dbReference>
<dbReference type="FunFam" id="3.40.50.300:FF:000421">
    <property type="entry name" value="Branched-chain amino acid ABC transporter ATP-binding protein"/>
    <property type="match status" value="1"/>
</dbReference>
<dbReference type="Pfam" id="PF12399">
    <property type="entry name" value="BCA_ABC_TP_C"/>
    <property type="match status" value="1"/>
</dbReference>
<dbReference type="PROSITE" id="PS00211">
    <property type="entry name" value="ABC_TRANSPORTER_1"/>
    <property type="match status" value="1"/>
</dbReference>
<sequence>MTGALGCVPRLTTTNNIDGTTMSAIIDVQHVRKAFGGLQVIDDCSIQVAQGSVTGLIGPNGAGKSTLFNIIAGALPLDSGQVWLDGEDITNRPANELFHKGLLRTFQIAHEFANMTALENLMMVPPRQSGEHLFSTWLKPRAVGREEAEVCRRALEVIDFIGLHHVRNELAGNLSGGQKKLLELGRTMMTDARIVLLDEIAAGVNRTLLGDLMRNIERLNREMGYTFLVIEHDMDMIARLCDPVIVLAQGSVMMEGSIEEIRNDKRVIEAYFGADVA</sequence>
<dbReference type="Proteomes" id="UP000008707">
    <property type="component" value="Chromosome"/>
</dbReference>
<dbReference type="HOGENOM" id="CLU_000604_1_2_6"/>
<evidence type="ECO:0000256" key="3">
    <source>
        <dbReference type="ARBA" id="ARBA00022840"/>
    </source>
</evidence>
<dbReference type="Pfam" id="PF00005">
    <property type="entry name" value="ABC_tran"/>
    <property type="match status" value="1"/>
</dbReference>
<dbReference type="EMBL" id="FN869568">
    <property type="protein sequence ID" value="CBV41000.1"/>
    <property type="molecule type" value="Genomic_DNA"/>
</dbReference>
<evidence type="ECO:0000256" key="1">
    <source>
        <dbReference type="ARBA" id="ARBA00022448"/>
    </source>
</evidence>
<dbReference type="InterPro" id="IPR032823">
    <property type="entry name" value="BCA_ABC_TP_C"/>
</dbReference>
<gene>
    <name evidence="5" type="ordered locus">HELO_1117</name>
</gene>
<dbReference type="InterPro" id="IPR027417">
    <property type="entry name" value="P-loop_NTPase"/>
</dbReference>
<evidence type="ECO:0000259" key="4">
    <source>
        <dbReference type="PROSITE" id="PS50893"/>
    </source>
</evidence>
<dbReference type="Gene3D" id="3.40.50.300">
    <property type="entry name" value="P-loop containing nucleotide triphosphate hydrolases"/>
    <property type="match status" value="1"/>
</dbReference>
<dbReference type="PANTHER" id="PTHR45772:SF9">
    <property type="entry name" value="CONSERVED COMPONENT OF ABC TRANSPORTER FOR NATURAL AMINO ACIDS"/>
    <property type="match status" value="1"/>
</dbReference>
<evidence type="ECO:0000256" key="2">
    <source>
        <dbReference type="ARBA" id="ARBA00022741"/>
    </source>
</evidence>
<keyword evidence="2" id="KW-0547">Nucleotide-binding</keyword>
<evidence type="ECO:0000313" key="5">
    <source>
        <dbReference type="EMBL" id="CBV41000.1"/>
    </source>
</evidence>
<dbReference type="KEGG" id="hel:HELO_1117"/>
<evidence type="ECO:0000313" key="6">
    <source>
        <dbReference type="Proteomes" id="UP000008707"/>
    </source>
</evidence>
<dbReference type="STRING" id="768066.HELO_1117"/>
<accession>E1V4V1</accession>
<dbReference type="PANTHER" id="PTHR45772">
    <property type="entry name" value="CONSERVED COMPONENT OF ABC TRANSPORTER FOR NATURAL AMINO ACIDS-RELATED"/>
    <property type="match status" value="1"/>
</dbReference>
<dbReference type="CDD" id="cd03219">
    <property type="entry name" value="ABC_Mj1267_LivG_branched"/>
    <property type="match status" value="1"/>
</dbReference>
<dbReference type="InterPro" id="IPR017871">
    <property type="entry name" value="ABC_transporter-like_CS"/>
</dbReference>
<dbReference type="InterPro" id="IPR003439">
    <property type="entry name" value="ABC_transporter-like_ATP-bd"/>
</dbReference>
<dbReference type="InterPro" id="IPR051120">
    <property type="entry name" value="ABC_AA/LPS_Transport"/>
</dbReference>
<dbReference type="GO" id="GO:0005524">
    <property type="term" value="F:ATP binding"/>
    <property type="evidence" value="ECO:0007669"/>
    <property type="project" value="UniProtKB-KW"/>
</dbReference>
<keyword evidence="1" id="KW-0813">Transport</keyword>
<feature type="domain" description="ABC transporter" evidence="4">
    <location>
        <begin position="26"/>
        <end position="274"/>
    </location>
</feature>
<keyword evidence="3 5" id="KW-0067">ATP-binding</keyword>
<dbReference type="eggNOG" id="COG0411">
    <property type="taxonomic scope" value="Bacteria"/>
</dbReference>
<proteinExistence type="predicted"/>
<dbReference type="InterPro" id="IPR003593">
    <property type="entry name" value="AAA+_ATPase"/>
</dbReference>
<dbReference type="AlphaFoldDB" id="E1V4V1"/>
<dbReference type="GO" id="GO:0016887">
    <property type="term" value="F:ATP hydrolysis activity"/>
    <property type="evidence" value="ECO:0007669"/>
    <property type="project" value="InterPro"/>
</dbReference>
<organism evidence="5 6">
    <name type="scientific">Halomonas elongata (strain ATCC 33173 / DSM 2581 / NBRC 15536 / NCIMB 2198 / 1H9)</name>
    <dbReference type="NCBI Taxonomy" id="768066"/>
    <lineage>
        <taxon>Bacteria</taxon>
        <taxon>Pseudomonadati</taxon>
        <taxon>Pseudomonadota</taxon>
        <taxon>Gammaproteobacteria</taxon>
        <taxon>Oceanospirillales</taxon>
        <taxon>Halomonadaceae</taxon>
        <taxon>Halomonas</taxon>
    </lineage>
</organism>